<proteinExistence type="predicted"/>
<dbReference type="EMBL" id="QKYT01000034">
    <property type="protein sequence ID" value="RIA97113.1"/>
    <property type="molecule type" value="Genomic_DNA"/>
</dbReference>
<dbReference type="OrthoDB" id="2429015at2759"/>
<evidence type="ECO:0000256" key="1">
    <source>
        <dbReference type="SAM" id="MobiDB-lite"/>
    </source>
</evidence>
<sequence>MTAVLRSTNYLSFKIPNEKDVHEYFKKVEARYWQLKHYLNFHLRTDEEILPWNTVYSKWQQSLLFISKDYVKKVPGCVSSFCKDLYNICDTFEGSIVRDSCEEFYNEFYQRNLDLQIAERIWQLDSTVFSTLKISEVLQVTQNKKRSMEYNEAESSSGKRTRHKHEFASESELGCT</sequence>
<evidence type="ECO:0000313" key="2">
    <source>
        <dbReference type="EMBL" id="RIA97113.1"/>
    </source>
</evidence>
<organism evidence="2 3">
    <name type="scientific">Glomus cerebriforme</name>
    <dbReference type="NCBI Taxonomy" id="658196"/>
    <lineage>
        <taxon>Eukaryota</taxon>
        <taxon>Fungi</taxon>
        <taxon>Fungi incertae sedis</taxon>
        <taxon>Mucoromycota</taxon>
        <taxon>Glomeromycotina</taxon>
        <taxon>Glomeromycetes</taxon>
        <taxon>Glomerales</taxon>
        <taxon>Glomeraceae</taxon>
        <taxon>Glomus</taxon>
    </lineage>
</organism>
<protein>
    <submittedName>
        <fullName evidence="2">Uncharacterized protein</fullName>
    </submittedName>
</protein>
<reference evidence="2 3" key="1">
    <citation type="submission" date="2018-06" db="EMBL/GenBank/DDBJ databases">
        <title>Comparative genomics reveals the genomic features of Rhizophagus irregularis, R. cerebriforme, R. diaphanum and Gigaspora rosea, and their symbiotic lifestyle signature.</title>
        <authorList>
            <person name="Morin E."/>
            <person name="San Clemente H."/>
            <person name="Chen E.C.H."/>
            <person name="De La Providencia I."/>
            <person name="Hainaut M."/>
            <person name="Kuo A."/>
            <person name="Kohler A."/>
            <person name="Murat C."/>
            <person name="Tang N."/>
            <person name="Roy S."/>
            <person name="Loubradou J."/>
            <person name="Henrissat B."/>
            <person name="Grigoriev I.V."/>
            <person name="Corradi N."/>
            <person name="Roux C."/>
            <person name="Martin F.M."/>
        </authorList>
    </citation>
    <scope>NUCLEOTIDE SEQUENCE [LARGE SCALE GENOMIC DNA]</scope>
    <source>
        <strain evidence="2 3">DAOM 227022</strain>
    </source>
</reference>
<gene>
    <name evidence="2" type="ORF">C1645_732716</name>
</gene>
<evidence type="ECO:0000313" key="3">
    <source>
        <dbReference type="Proteomes" id="UP000265703"/>
    </source>
</evidence>
<dbReference type="AlphaFoldDB" id="A0A397TFU5"/>
<dbReference type="Proteomes" id="UP000265703">
    <property type="component" value="Unassembled WGS sequence"/>
</dbReference>
<keyword evidence="3" id="KW-1185">Reference proteome</keyword>
<accession>A0A397TFU5</accession>
<feature type="region of interest" description="Disordered" evidence="1">
    <location>
        <begin position="148"/>
        <end position="176"/>
    </location>
</feature>
<comment type="caution">
    <text evidence="2">The sequence shown here is derived from an EMBL/GenBank/DDBJ whole genome shotgun (WGS) entry which is preliminary data.</text>
</comment>
<name>A0A397TFU5_9GLOM</name>